<keyword evidence="2" id="KW-0902">Two-component regulatory system</keyword>
<dbReference type="GO" id="GO:0005829">
    <property type="term" value="C:cytosol"/>
    <property type="evidence" value="ECO:0007669"/>
    <property type="project" value="TreeGrafter"/>
</dbReference>
<dbReference type="GO" id="GO:0000976">
    <property type="term" value="F:transcription cis-regulatory region binding"/>
    <property type="evidence" value="ECO:0007669"/>
    <property type="project" value="TreeGrafter"/>
</dbReference>
<dbReference type="Gene3D" id="3.40.50.2300">
    <property type="match status" value="1"/>
</dbReference>
<organism evidence="9 10">
    <name type="scientific">Thauera aminoaromatica</name>
    <dbReference type="NCBI Taxonomy" id="164330"/>
    <lineage>
        <taxon>Bacteria</taxon>
        <taxon>Pseudomonadati</taxon>
        <taxon>Pseudomonadota</taxon>
        <taxon>Betaproteobacteria</taxon>
        <taxon>Rhodocyclales</taxon>
        <taxon>Zoogloeaceae</taxon>
        <taxon>Thauera</taxon>
    </lineage>
</organism>
<feature type="region of interest" description="Disordered" evidence="6">
    <location>
        <begin position="229"/>
        <end position="255"/>
    </location>
</feature>
<dbReference type="GO" id="GO:0000156">
    <property type="term" value="F:phosphorelay response regulator activity"/>
    <property type="evidence" value="ECO:0007669"/>
    <property type="project" value="TreeGrafter"/>
</dbReference>
<feature type="domain" description="Response regulatory" evidence="7">
    <location>
        <begin position="4"/>
        <end position="119"/>
    </location>
</feature>
<proteinExistence type="predicted"/>
<evidence type="ECO:0000259" key="8">
    <source>
        <dbReference type="PROSITE" id="PS51755"/>
    </source>
</evidence>
<accession>A0A5C7SNH7</accession>
<evidence type="ECO:0000313" key="10">
    <source>
        <dbReference type="Proteomes" id="UP000321192"/>
    </source>
</evidence>
<dbReference type="PROSITE" id="PS51755">
    <property type="entry name" value="OMPR_PHOB"/>
    <property type="match status" value="1"/>
</dbReference>
<reference evidence="9 10" key="1">
    <citation type="submission" date="2018-09" db="EMBL/GenBank/DDBJ databases">
        <title>Metagenome Assembled Genomes from an Advanced Water Purification Facility.</title>
        <authorList>
            <person name="Stamps B.W."/>
            <person name="Spear J.R."/>
        </authorList>
    </citation>
    <scope>NUCLEOTIDE SEQUENCE [LARGE SCALE GENOMIC DNA]</scope>
    <source>
        <strain evidence="9">Bin_27_1</strain>
    </source>
</reference>
<dbReference type="InterPro" id="IPR001789">
    <property type="entry name" value="Sig_transdc_resp-reg_receiver"/>
</dbReference>
<evidence type="ECO:0000256" key="1">
    <source>
        <dbReference type="ARBA" id="ARBA00022553"/>
    </source>
</evidence>
<dbReference type="EMBL" id="SSFD01000153">
    <property type="protein sequence ID" value="TXH85213.1"/>
    <property type="molecule type" value="Genomic_DNA"/>
</dbReference>
<protein>
    <submittedName>
        <fullName evidence="9">Response regulator transcription factor</fullName>
    </submittedName>
</protein>
<evidence type="ECO:0000256" key="5">
    <source>
        <dbReference type="PROSITE-ProRule" id="PRU01091"/>
    </source>
</evidence>
<evidence type="ECO:0000256" key="4">
    <source>
        <dbReference type="PROSITE-ProRule" id="PRU00169"/>
    </source>
</evidence>
<dbReference type="PANTHER" id="PTHR48111">
    <property type="entry name" value="REGULATOR OF RPOS"/>
    <property type="match status" value="1"/>
</dbReference>
<dbReference type="GO" id="GO:0006355">
    <property type="term" value="P:regulation of DNA-templated transcription"/>
    <property type="evidence" value="ECO:0007669"/>
    <property type="project" value="InterPro"/>
</dbReference>
<dbReference type="GO" id="GO:0032993">
    <property type="term" value="C:protein-DNA complex"/>
    <property type="evidence" value="ECO:0007669"/>
    <property type="project" value="TreeGrafter"/>
</dbReference>
<dbReference type="InterPro" id="IPR016032">
    <property type="entry name" value="Sig_transdc_resp-reg_C-effctor"/>
</dbReference>
<feature type="DNA-binding region" description="OmpR/PhoB-type" evidence="5">
    <location>
        <begin position="128"/>
        <end position="227"/>
    </location>
</feature>
<dbReference type="Proteomes" id="UP000321192">
    <property type="component" value="Unassembled WGS sequence"/>
</dbReference>
<dbReference type="InterPro" id="IPR036388">
    <property type="entry name" value="WH-like_DNA-bd_sf"/>
</dbReference>
<dbReference type="SUPFAM" id="SSF46894">
    <property type="entry name" value="C-terminal effector domain of the bipartite response regulators"/>
    <property type="match status" value="1"/>
</dbReference>
<feature type="domain" description="OmpR/PhoB-type" evidence="8">
    <location>
        <begin position="128"/>
        <end position="227"/>
    </location>
</feature>
<dbReference type="PANTHER" id="PTHR48111:SF40">
    <property type="entry name" value="PHOSPHATE REGULON TRANSCRIPTIONAL REGULATORY PROTEIN PHOB"/>
    <property type="match status" value="1"/>
</dbReference>
<dbReference type="CDD" id="cd00383">
    <property type="entry name" value="trans_reg_C"/>
    <property type="match status" value="1"/>
</dbReference>
<keyword evidence="3 5" id="KW-0238">DNA-binding</keyword>
<dbReference type="SMART" id="SM00862">
    <property type="entry name" value="Trans_reg_C"/>
    <property type="match status" value="1"/>
</dbReference>
<gene>
    <name evidence="9" type="ORF">E6Q80_10050</name>
</gene>
<evidence type="ECO:0000256" key="2">
    <source>
        <dbReference type="ARBA" id="ARBA00023012"/>
    </source>
</evidence>
<evidence type="ECO:0000256" key="3">
    <source>
        <dbReference type="ARBA" id="ARBA00023125"/>
    </source>
</evidence>
<evidence type="ECO:0000256" key="6">
    <source>
        <dbReference type="SAM" id="MobiDB-lite"/>
    </source>
</evidence>
<dbReference type="InterPro" id="IPR011006">
    <property type="entry name" value="CheY-like_superfamily"/>
</dbReference>
<dbReference type="AlphaFoldDB" id="A0A5C7SNH7"/>
<dbReference type="SUPFAM" id="SSF52172">
    <property type="entry name" value="CheY-like"/>
    <property type="match status" value="1"/>
</dbReference>
<dbReference type="PROSITE" id="PS50110">
    <property type="entry name" value="RESPONSE_REGULATORY"/>
    <property type="match status" value="1"/>
</dbReference>
<sequence length="255" mass="28724">MATTRLALLHDAPPSSALLSALRSAGHAVHVYNSRPGLLRELGRESFDLILLDETLLASDVRPFVDRLFTLAGEDTALIFIHCSDDEHRLADALALGADDFIRRGVGNREIAARIDAVLRRRQPLRYQPSLDHPPYFFDLETRRCHLDGREVILTDKEFELAVFLFQHLGRIFSRGHLLDAVWRGQHTQSTRTIDTHISRLRRKLQLTDAQGFRLASAYGSGYRLERFEPDGRNPAETAGHPAEAEAAERCPPVC</sequence>
<evidence type="ECO:0000313" key="9">
    <source>
        <dbReference type="EMBL" id="TXH85213.1"/>
    </source>
</evidence>
<comment type="caution">
    <text evidence="9">The sequence shown here is derived from an EMBL/GenBank/DDBJ whole genome shotgun (WGS) entry which is preliminary data.</text>
</comment>
<dbReference type="Gene3D" id="1.10.10.10">
    <property type="entry name" value="Winged helix-like DNA-binding domain superfamily/Winged helix DNA-binding domain"/>
    <property type="match status" value="1"/>
</dbReference>
<keyword evidence="1 4" id="KW-0597">Phosphoprotein</keyword>
<dbReference type="RefSeq" id="WP_276658568.1">
    <property type="nucleotide sequence ID" value="NZ_SSFD01000153.1"/>
</dbReference>
<name>A0A5C7SNH7_THASP</name>
<dbReference type="InterPro" id="IPR039420">
    <property type="entry name" value="WalR-like"/>
</dbReference>
<evidence type="ECO:0000259" key="7">
    <source>
        <dbReference type="PROSITE" id="PS50110"/>
    </source>
</evidence>
<dbReference type="Pfam" id="PF00486">
    <property type="entry name" value="Trans_reg_C"/>
    <property type="match status" value="1"/>
</dbReference>
<feature type="modified residue" description="4-aspartylphosphate" evidence="4">
    <location>
        <position position="53"/>
    </location>
</feature>
<dbReference type="InterPro" id="IPR001867">
    <property type="entry name" value="OmpR/PhoB-type_DNA-bd"/>
</dbReference>